<dbReference type="InterPro" id="IPR011330">
    <property type="entry name" value="Glyco_hydro/deAcase_b/a-brl"/>
</dbReference>
<dbReference type="Gene3D" id="3.20.20.370">
    <property type="entry name" value="Glycoside hydrolase/deacetylase"/>
    <property type="match status" value="1"/>
</dbReference>
<feature type="domain" description="NodB homology" evidence="3">
    <location>
        <begin position="44"/>
        <end position="251"/>
    </location>
</feature>
<keyword evidence="2" id="KW-0732">Signal</keyword>
<dbReference type="CDD" id="cd10917">
    <property type="entry name" value="CE4_NodB_like_6s_7s"/>
    <property type="match status" value="1"/>
</dbReference>
<dbReference type="Pfam" id="PF01522">
    <property type="entry name" value="Polysacc_deac_1"/>
    <property type="match status" value="1"/>
</dbReference>
<dbReference type="RefSeq" id="WP_284916251.1">
    <property type="nucleotide sequence ID" value="NZ_CP126980.1"/>
</dbReference>
<organism evidence="4 5">
    <name type="scientific">Actinoplanes oblitus</name>
    <dbReference type="NCBI Taxonomy" id="3040509"/>
    <lineage>
        <taxon>Bacteria</taxon>
        <taxon>Bacillati</taxon>
        <taxon>Actinomycetota</taxon>
        <taxon>Actinomycetes</taxon>
        <taxon>Micromonosporales</taxon>
        <taxon>Micromonosporaceae</taxon>
        <taxon>Actinoplanes</taxon>
    </lineage>
</organism>
<dbReference type="GO" id="GO:0016787">
    <property type="term" value="F:hydrolase activity"/>
    <property type="evidence" value="ECO:0007669"/>
    <property type="project" value="UniProtKB-KW"/>
</dbReference>
<dbReference type="PANTHER" id="PTHR10587">
    <property type="entry name" value="GLYCOSYL TRANSFERASE-RELATED"/>
    <property type="match status" value="1"/>
</dbReference>
<dbReference type="Proteomes" id="UP001240150">
    <property type="component" value="Chromosome"/>
</dbReference>
<dbReference type="Gene3D" id="2.60.120.260">
    <property type="entry name" value="Galactose-binding domain-like"/>
    <property type="match status" value="1"/>
</dbReference>
<reference evidence="4 5" key="1">
    <citation type="submission" date="2023-06" db="EMBL/GenBank/DDBJ databases">
        <authorList>
            <person name="Yushchuk O."/>
            <person name="Binda E."/>
            <person name="Ruckert-Reed C."/>
            <person name="Fedorenko V."/>
            <person name="Kalinowski J."/>
            <person name="Marinelli F."/>
        </authorList>
    </citation>
    <scope>NUCLEOTIDE SEQUENCE [LARGE SCALE GENOMIC DNA]</scope>
    <source>
        <strain evidence="4 5">NRRL 3884</strain>
    </source>
</reference>
<evidence type="ECO:0000256" key="1">
    <source>
        <dbReference type="SAM" id="MobiDB-lite"/>
    </source>
</evidence>
<dbReference type="InterPro" id="IPR002509">
    <property type="entry name" value="NODB_dom"/>
</dbReference>
<feature type="chain" id="PRO_5047431026" evidence="2">
    <location>
        <begin position="32"/>
        <end position="447"/>
    </location>
</feature>
<feature type="signal peptide" evidence="2">
    <location>
        <begin position="1"/>
        <end position="31"/>
    </location>
</feature>
<evidence type="ECO:0000256" key="2">
    <source>
        <dbReference type="SAM" id="SignalP"/>
    </source>
</evidence>
<accession>A0ABY8WAV0</accession>
<evidence type="ECO:0000313" key="5">
    <source>
        <dbReference type="Proteomes" id="UP001240150"/>
    </source>
</evidence>
<dbReference type="EC" id="3.-.-.-" evidence="4"/>
<gene>
    <name evidence="4" type="ORF">ACTOB_007050</name>
</gene>
<feature type="region of interest" description="Disordered" evidence="1">
    <location>
        <begin position="255"/>
        <end position="276"/>
    </location>
</feature>
<keyword evidence="5" id="KW-1185">Reference proteome</keyword>
<dbReference type="PROSITE" id="PS51677">
    <property type="entry name" value="NODB"/>
    <property type="match status" value="1"/>
</dbReference>
<dbReference type="EMBL" id="CP126980">
    <property type="protein sequence ID" value="WIM94989.1"/>
    <property type="molecule type" value="Genomic_DNA"/>
</dbReference>
<proteinExistence type="predicted"/>
<name>A0ABY8WAV0_9ACTN</name>
<protein>
    <submittedName>
        <fullName evidence="4">Polysaccharide deacetylase family protein</fullName>
        <ecNumber evidence="4">3.-.-.-</ecNumber>
    </submittedName>
</protein>
<evidence type="ECO:0000313" key="4">
    <source>
        <dbReference type="EMBL" id="WIM94989.1"/>
    </source>
</evidence>
<sequence length="447" mass="46676">MHSRKSRRLGGLAAASLLFAGLGIAPAAARADDFRPIANDCSAGYVTFTFDDGPDTNTPAVLNTLTGLNLKGVFFVLGSKLTSDPANAAIVAGAVAGGFSIQSHAFDHSSWTGASTGSDPLTEAQIINELDAASAAIVAAGAPKPTLYRPPYGDINAWADNIAEHRGYRIVMPWGTPGGNIVDSRDWTGISATQIAANVTNGYTANGNSYPGIRNESIVVMHDGEYDTTRNAIAALQPIVDYMNEHHLCSTSTIRDDATGGVVPPQASPPPATGNLVKNASLEQLRSTSATSEPACFQQSGADLANNVATWSTTADAHTGVVAERVDVTGWTAGDRKLVPSQRASEAATCVAPATPGIRYSAWVWYKGAWAFTGTTPTKVSIATYYRNAAGTWTYWASSPTYAPSSVWNLANYVTPPLPAGATAISFGLAINGKGTLITDDYTLLAK</sequence>
<dbReference type="InterPro" id="IPR050248">
    <property type="entry name" value="Polysacc_deacetylase_ArnD"/>
</dbReference>
<keyword evidence="4" id="KW-0378">Hydrolase</keyword>
<dbReference type="SUPFAM" id="SSF88713">
    <property type="entry name" value="Glycoside hydrolase/deacetylase"/>
    <property type="match status" value="1"/>
</dbReference>
<evidence type="ECO:0000259" key="3">
    <source>
        <dbReference type="PROSITE" id="PS51677"/>
    </source>
</evidence>